<reference evidence="13" key="1">
    <citation type="journal article" date="2015" name="Genome Announc.">
        <title>Complete Genome Sequence of the Bacteriochlorophyll b-Producing Photosynthetic Bacterium Blastochloris viridis.</title>
        <authorList>
            <person name="Tsukatani Y."/>
            <person name="Hirose Y."/>
            <person name="Harada J."/>
            <person name="Misawa N."/>
            <person name="Mori K."/>
            <person name="Inoue K."/>
            <person name="Tamiaki H."/>
        </authorList>
    </citation>
    <scope>NUCLEOTIDE SEQUENCE [LARGE SCALE GENOMIC DNA]</scope>
    <source>
        <strain evidence="13">DSM 133</strain>
    </source>
</reference>
<keyword evidence="15" id="KW-1185">Reference proteome</keyword>
<evidence type="ECO:0000256" key="4">
    <source>
        <dbReference type="ARBA" id="ARBA00022485"/>
    </source>
</evidence>
<dbReference type="AlphaFoldDB" id="A0A0H5BCT0"/>
<evidence type="ECO:0000256" key="6">
    <source>
        <dbReference type="ARBA" id="ARBA00022737"/>
    </source>
</evidence>
<comment type="cofactor">
    <cofactor evidence="1">
        <name>[4Fe-4S] cluster</name>
        <dbReference type="ChEBI" id="CHEBI:49883"/>
    </cofactor>
</comment>
<dbReference type="Gene3D" id="3.30.70.20">
    <property type="match status" value="1"/>
</dbReference>
<proteinExistence type="predicted"/>
<evidence type="ECO:0000256" key="8">
    <source>
        <dbReference type="ARBA" id="ARBA00023004"/>
    </source>
</evidence>
<dbReference type="Pfam" id="PF13484">
    <property type="entry name" value="Fer4_16"/>
    <property type="match status" value="1"/>
</dbReference>
<gene>
    <name evidence="14" type="primary">fdxB</name>
    <name evidence="13" type="ORF">BV133_2444</name>
    <name evidence="14" type="ORF">BVIRIDIS_17200</name>
</gene>
<dbReference type="PROSITE" id="PS00198">
    <property type="entry name" value="4FE4S_FER_1"/>
    <property type="match status" value="1"/>
</dbReference>
<feature type="domain" description="4Fe-4S ferredoxin-type" evidence="12">
    <location>
        <begin position="66"/>
        <end position="96"/>
    </location>
</feature>
<evidence type="ECO:0000313" key="13">
    <source>
        <dbReference type="EMBL" id="BAS00038.1"/>
    </source>
</evidence>
<dbReference type="OrthoDB" id="9810688at2"/>
<evidence type="ECO:0000256" key="1">
    <source>
        <dbReference type="ARBA" id="ARBA00001966"/>
    </source>
</evidence>
<dbReference type="PROSITE" id="PS51379">
    <property type="entry name" value="4FE4S_FER_2"/>
    <property type="match status" value="2"/>
</dbReference>
<dbReference type="SUPFAM" id="SSF46548">
    <property type="entry name" value="alpha-helical ferredoxin"/>
    <property type="match status" value="1"/>
</dbReference>
<name>A0A0H5BCT0_BLAVI</name>
<keyword evidence="5" id="KW-0479">Metal-binding</keyword>
<evidence type="ECO:0000313" key="15">
    <source>
        <dbReference type="Proteomes" id="UP000065734"/>
    </source>
</evidence>
<evidence type="ECO:0000313" key="14">
    <source>
        <dbReference type="EMBL" id="CUU42706.1"/>
    </source>
</evidence>
<dbReference type="InterPro" id="IPR014283">
    <property type="entry name" value="FdIII_4_nif"/>
</dbReference>
<dbReference type="Proteomes" id="UP000065734">
    <property type="component" value="Chromosome I"/>
</dbReference>
<reference evidence="15" key="3">
    <citation type="journal article" date="2016" name="Genome Announc.">
        <title>Revised genome sequence of the purple photosynthetic bacterium Blastochloris viridis.</title>
        <authorList>
            <person name="Liu L.N."/>
            <person name="Faulkner M."/>
            <person name="Liu X."/>
            <person name="Huang F."/>
            <person name="Darby A.C."/>
            <person name="Hall N."/>
        </authorList>
    </citation>
    <scope>NUCLEOTIDE SEQUENCE [LARGE SCALE GENOMIC DNA]</scope>
    <source>
        <strain evidence="15">ATCC 19567 / DSM 133 / F</strain>
    </source>
</reference>
<evidence type="ECO:0000256" key="3">
    <source>
        <dbReference type="ARBA" id="ARBA00022448"/>
    </source>
</evidence>
<dbReference type="GO" id="GO:0046872">
    <property type="term" value="F:metal ion binding"/>
    <property type="evidence" value="ECO:0007669"/>
    <property type="project" value="UniProtKB-KW"/>
</dbReference>
<keyword evidence="4" id="KW-0004">4Fe-4S</keyword>
<dbReference type="PATRIC" id="fig|1079.6.peg.2368"/>
<evidence type="ECO:0000256" key="7">
    <source>
        <dbReference type="ARBA" id="ARBA00022982"/>
    </source>
</evidence>
<comment type="function">
    <text evidence="2">Ferredoxins are iron-sulfur proteins that transfer electrons in a wide variety of metabolic reactions.</text>
</comment>
<dbReference type="InterPro" id="IPR017900">
    <property type="entry name" value="4Fe4S_Fe_S_CS"/>
</dbReference>
<keyword evidence="8" id="KW-0408">Iron</keyword>
<evidence type="ECO:0000256" key="9">
    <source>
        <dbReference type="ARBA" id="ARBA00023014"/>
    </source>
</evidence>
<accession>A0A0H5BCT0</accession>
<dbReference type="EMBL" id="LN907867">
    <property type="protein sequence ID" value="CUU42706.1"/>
    <property type="molecule type" value="Genomic_DNA"/>
</dbReference>
<dbReference type="RefSeq" id="WP_055037713.1">
    <property type="nucleotide sequence ID" value="NZ_AP014854.2"/>
</dbReference>
<dbReference type="InterPro" id="IPR050572">
    <property type="entry name" value="Fe-S_Ferredoxin"/>
</dbReference>
<dbReference type="NCBIfam" id="TIGR02936">
    <property type="entry name" value="fdxN_nitrog"/>
    <property type="match status" value="1"/>
</dbReference>
<evidence type="ECO:0000256" key="11">
    <source>
        <dbReference type="ARBA" id="ARBA00030616"/>
    </source>
</evidence>
<keyword evidence="9" id="KW-0411">Iron-sulfur</keyword>
<dbReference type="InterPro" id="IPR017896">
    <property type="entry name" value="4Fe4S_Fe-S-bd"/>
</dbReference>
<dbReference type="PANTHER" id="PTHR43687">
    <property type="entry name" value="ADENYLYLSULFATE REDUCTASE, BETA SUBUNIT"/>
    <property type="match status" value="1"/>
</dbReference>
<evidence type="ECO:0000259" key="12">
    <source>
        <dbReference type="PROSITE" id="PS51379"/>
    </source>
</evidence>
<keyword evidence="6" id="KW-0677">Repeat</keyword>
<evidence type="ECO:0000256" key="5">
    <source>
        <dbReference type="ARBA" id="ARBA00022723"/>
    </source>
</evidence>
<keyword evidence="10" id="KW-0535">Nitrogen fixation</keyword>
<reference evidence="14" key="2">
    <citation type="submission" date="2015-11" db="EMBL/GenBank/DDBJ databases">
        <authorList>
            <person name="Zhang Y."/>
            <person name="Guo Z."/>
        </authorList>
    </citation>
    <scope>NUCLEOTIDE SEQUENCE</scope>
    <source>
        <strain evidence="14">1</strain>
    </source>
</reference>
<feature type="domain" description="4Fe-4S ferredoxin-type" evidence="12">
    <location>
        <begin position="14"/>
        <end position="43"/>
    </location>
</feature>
<organism evidence="14 15">
    <name type="scientific">Blastochloris viridis</name>
    <name type="common">Rhodopseudomonas viridis</name>
    <dbReference type="NCBI Taxonomy" id="1079"/>
    <lineage>
        <taxon>Bacteria</taxon>
        <taxon>Pseudomonadati</taxon>
        <taxon>Pseudomonadota</taxon>
        <taxon>Alphaproteobacteria</taxon>
        <taxon>Hyphomicrobiales</taxon>
        <taxon>Blastochloridaceae</taxon>
        <taxon>Blastochloris</taxon>
    </lineage>
</organism>
<dbReference type="PANTHER" id="PTHR43687:SF1">
    <property type="entry name" value="FERREDOXIN III"/>
    <property type="match status" value="1"/>
</dbReference>
<keyword evidence="7" id="KW-0249">Electron transport</keyword>
<protein>
    <recommendedName>
        <fullName evidence="11">Ferredoxin III</fullName>
    </recommendedName>
</protein>
<dbReference type="EMBL" id="AP014854">
    <property type="protein sequence ID" value="BAS00038.1"/>
    <property type="molecule type" value="Genomic_DNA"/>
</dbReference>
<dbReference type="STRING" id="1079.BVIR_2274"/>
<dbReference type="GO" id="GO:0051539">
    <property type="term" value="F:4 iron, 4 sulfur cluster binding"/>
    <property type="evidence" value="ECO:0007669"/>
    <property type="project" value="UniProtKB-KW"/>
</dbReference>
<sequence length="103" mass="11020">MFTTRDGTPWEPEYLTAIDSKTCIGCGRCFKVCSRDVMHLMGVNEDGELVACAEDEDDDDEEFLRKVMVLHAAGNCIGCGACSRVCPKACQSHAKASALAAAA</sequence>
<keyword evidence="3" id="KW-0813">Transport</keyword>
<evidence type="ECO:0000256" key="10">
    <source>
        <dbReference type="ARBA" id="ARBA00023231"/>
    </source>
</evidence>
<evidence type="ECO:0000256" key="2">
    <source>
        <dbReference type="ARBA" id="ARBA00003532"/>
    </source>
</evidence>
<dbReference type="KEGG" id="bvr:BVIR_2274"/>